<gene>
    <name evidence="11" type="ORF">BCR37DRAFT_385677</name>
</gene>
<dbReference type="Proteomes" id="UP000193685">
    <property type="component" value="Unassembled WGS sequence"/>
</dbReference>
<comment type="subcellular location">
    <subcellularLocation>
        <location evidence="1">Membrane</location>
        <topology evidence="1">Multi-pass membrane protein</topology>
    </subcellularLocation>
</comment>
<comment type="similarity">
    <text evidence="2">Belongs to the PC-esterase family. CASD1 subfamily.</text>
</comment>
<evidence type="ECO:0000256" key="5">
    <source>
        <dbReference type="ARBA" id="ARBA00022989"/>
    </source>
</evidence>
<feature type="transmembrane region" description="Helical" evidence="8">
    <location>
        <begin position="523"/>
        <end position="542"/>
    </location>
</feature>
<comment type="caution">
    <text evidence="11">The sequence shown here is derived from an EMBL/GenBank/DDBJ whole genome shotgun (WGS) entry which is preliminary data.</text>
</comment>
<keyword evidence="6 8" id="KW-0472">Membrane</keyword>
<evidence type="ECO:0000256" key="3">
    <source>
        <dbReference type="ARBA" id="ARBA00022679"/>
    </source>
</evidence>
<dbReference type="GeneID" id="63786973"/>
<keyword evidence="5 8" id="KW-1133">Transmembrane helix</keyword>
<evidence type="ECO:0000256" key="2">
    <source>
        <dbReference type="ARBA" id="ARBA00010666"/>
    </source>
</evidence>
<keyword evidence="12" id="KW-1185">Reference proteome</keyword>
<reference evidence="11 12" key="1">
    <citation type="submission" date="2016-07" db="EMBL/GenBank/DDBJ databases">
        <title>Pervasive Adenine N6-methylation of Active Genes in Fungi.</title>
        <authorList>
            <consortium name="DOE Joint Genome Institute"/>
            <person name="Mondo S.J."/>
            <person name="Dannebaum R.O."/>
            <person name="Kuo R.C."/>
            <person name="Labutti K."/>
            <person name="Haridas S."/>
            <person name="Kuo A."/>
            <person name="Salamov A."/>
            <person name="Ahrendt S.R."/>
            <person name="Lipzen A."/>
            <person name="Sullivan W."/>
            <person name="Andreopoulos W.B."/>
            <person name="Clum A."/>
            <person name="Lindquist E."/>
            <person name="Daum C."/>
            <person name="Ramamoorthy G.K."/>
            <person name="Gryganskyi A."/>
            <person name="Culley D."/>
            <person name="Magnuson J.K."/>
            <person name="James T.Y."/>
            <person name="O'Malley M.A."/>
            <person name="Stajich J.E."/>
            <person name="Spatafora J.W."/>
            <person name="Visel A."/>
            <person name="Grigoriev I.V."/>
        </authorList>
    </citation>
    <scope>NUCLEOTIDE SEQUENCE [LARGE SCALE GENOMIC DNA]</scope>
    <source>
        <strain evidence="11 12">12-1054</strain>
    </source>
</reference>
<keyword evidence="4 8" id="KW-0812">Transmembrane</keyword>
<sequence length="726" mass="81799">MLFASEPTQLLRAVAVTLLLCAALLLPRHYKSASTRCEEVLHTGDWYGACLERQSIFFLGDSIARNLFESLARRIDPDVPLPGKDDLDARHKNLPFPSARKPKGMRDLAFFWDPYLEKPHFMADGMTIVSTGLWALKNKGAEAVSQFNTSLHALVERFEMGKTPSSRLILLPVSMPVIARLSPGRAALDDITSINAMNKILDGFTTQQQIHSPHALLQMQRGMDVQGPDGLHFNDAANQALINVLLNYECNKALTSAGLVKSSCCAQPRVPPSKHLLVILTISLLAVVLLVSLLKDDLLCRPLYFAMVLLTAVGFYINLADRTSFMAKIPKQFEAWPFAGWHLLALVAGLRTLKREEKDPGILSRHQTDEWKGWMQISILFYHYYGASKRPSIYIGIRCMVSAYLFMTGYGHTLFYLNKADYSLKRVMSVLVRLNLLTCYLAVLMDSNVLFYYFAPLVTFWYVSVLITMRLGQHLNDINAAVVFKVLILMLVSTFLVRFPGLLESIGSLAGKIFNTQWDMKEYRFRMALDLYAVPIGMLFAIAQRSFPKALSERAWKGIRALGLIISLITLLAYIITSLFVTDKYAYNKVHPYLSPFAVVAFVLIRNATPGFRATHSRFFAFWGHISLETFTLQYHIWLADDTQNLLQLPIADALSSILSLRATRLVNMFTTTIIFVWVAYEVAQATATITTWFVKKPETKEIVHASDDLELEAVLALDCLALQHD</sequence>
<evidence type="ECO:0000256" key="7">
    <source>
        <dbReference type="ARBA" id="ARBA00023180"/>
    </source>
</evidence>
<name>A0A1Y2FSM9_PROLT</name>
<dbReference type="RefSeq" id="XP_040727378.1">
    <property type="nucleotide sequence ID" value="XM_040870374.1"/>
</dbReference>
<evidence type="ECO:0000313" key="12">
    <source>
        <dbReference type="Proteomes" id="UP000193685"/>
    </source>
</evidence>
<feature type="transmembrane region" description="Helical" evidence="8">
    <location>
        <begin position="303"/>
        <end position="320"/>
    </location>
</feature>
<evidence type="ECO:0000256" key="6">
    <source>
        <dbReference type="ARBA" id="ARBA00023136"/>
    </source>
</evidence>
<dbReference type="Pfam" id="PF07779">
    <property type="entry name" value="Cas1_AcylT"/>
    <property type="match status" value="1"/>
</dbReference>
<feature type="transmembrane region" description="Helical" evidence="8">
    <location>
        <begin position="275"/>
        <end position="294"/>
    </location>
</feature>
<dbReference type="EMBL" id="MCFI01000003">
    <property type="protein sequence ID" value="ORY86196.1"/>
    <property type="molecule type" value="Genomic_DNA"/>
</dbReference>
<dbReference type="InterPro" id="IPR012419">
    <property type="entry name" value="Cas1_AcylTrans_dom"/>
</dbReference>
<feature type="transmembrane region" description="Helical" evidence="8">
    <location>
        <begin position="593"/>
        <end position="609"/>
    </location>
</feature>
<feature type="transmembrane region" description="Helical" evidence="8">
    <location>
        <begin position="562"/>
        <end position="581"/>
    </location>
</feature>
<dbReference type="OrthoDB" id="1932925at2759"/>
<keyword evidence="7" id="KW-0325">Glycoprotein</keyword>
<feature type="domain" description="Cas1p 10 TM acyl transferase" evidence="10">
    <location>
        <begin position="303"/>
        <end position="702"/>
    </location>
</feature>
<proteinExistence type="inferred from homology"/>
<dbReference type="GO" id="GO:0005794">
    <property type="term" value="C:Golgi apparatus"/>
    <property type="evidence" value="ECO:0007669"/>
    <property type="project" value="UniProtKB-ARBA"/>
</dbReference>
<dbReference type="PANTHER" id="PTHR13533">
    <property type="entry name" value="N-ACETYLNEURAMINATE 9-O-ACETYLTRANSFERASE"/>
    <property type="match status" value="1"/>
</dbReference>
<feature type="chain" id="PRO_5011010947" evidence="9">
    <location>
        <begin position="34"/>
        <end position="726"/>
    </location>
</feature>
<keyword evidence="9" id="KW-0732">Signal</keyword>
<evidence type="ECO:0000259" key="10">
    <source>
        <dbReference type="Pfam" id="PF07779"/>
    </source>
</evidence>
<accession>A0A1Y2FSM9</accession>
<dbReference type="GO" id="GO:0005975">
    <property type="term" value="P:carbohydrate metabolic process"/>
    <property type="evidence" value="ECO:0007669"/>
    <property type="project" value="UniProtKB-ARBA"/>
</dbReference>
<evidence type="ECO:0000256" key="4">
    <source>
        <dbReference type="ARBA" id="ARBA00022692"/>
    </source>
</evidence>
<keyword evidence="3 11" id="KW-0808">Transferase</keyword>
<evidence type="ECO:0000256" key="9">
    <source>
        <dbReference type="SAM" id="SignalP"/>
    </source>
</evidence>
<protein>
    <submittedName>
        <fullName evidence="11">10 TM acyl transferase domain found in Cas1p-domain-containing protein</fullName>
    </submittedName>
</protein>
<evidence type="ECO:0000313" key="11">
    <source>
        <dbReference type="EMBL" id="ORY86196.1"/>
    </source>
</evidence>
<dbReference type="GO" id="GO:0016020">
    <property type="term" value="C:membrane"/>
    <property type="evidence" value="ECO:0007669"/>
    <property type="project" value="UniProtKB-SubCell"/>
</dbReference>
<feature type="signal peptide" evidence="9">
    <location>
        <begin position="1"/>
        <end position="33"/>
    </location>
</feature>
<feature type="transmembrane region" description="Helical" evidence="8">
    <location>
        <begin position="451"/>
        <end position="469"/>
    </location>
</feature>
<dbReference type="OMA" id="WSAREWA"/>
<feature type="transmembrane region" description="Helical" evidence="8">
    <location>
        <begin position="393"/>
        <end position="415"/>
    </location>
</feature>
<organism evidence="11 12">
    <name type="scientific">Protomyces lactucae-debilis</name>
    <dbReference type="NCBI Taxonomy" id="2754530"/>
    <lineage>
        <taxon>Eukaryota</taxon>
        <taxon>Fungi</taxon>
        <taxon>Dikarya</taxon>
        <taxon>Ascomycota</taxon>
        <taxon>Taphrinomycotina</taxon>
        <taxon>Taphrinomycetes</taxon>
        <taxon>Taphrinales</taxon>
        <taxon>Protomycetaceae</taxon>
        <taxon>Protomyces</taxon>
    </lineage>
</organism>
<dbReference type="GO" id="GO:0016740">
    <property type="term" value="F:transferase activity"/>
    <property type="evidence" value="ECO:0007669"/>
    <property type="project" value="UniProtKB-KW"/>
</dbReference>
<evidence type="ECO:0000256" key="8">
    <source>
        <dbReference type="SAM" id="Phobius"/>
    </source>
</evidence>
<dbReference type="CDD" id="cd00229">
    <property type="entry name" value="SGNH_hydrolase"/>
    <property type="match status" value="1"/>
</dbReference>
<evidence type="ECO:0000256" key="1">
    <source>
        <dbReference type="ARBA" id="ARBA00004141"/>
    </source>
</evidence>
<dbReference type="AlphaFoldDB" id="A0A1Y2FSM9"/>
<dbReference type="PANTHER" id="PTHR13533:SF1">
    <property type="entry name" value="N-ACETYLNEURAMINATE 9-O-ACETYLTRANSFERASE"/>
    <property type="match status" value="1"/>
</dbReference>
<feature type="transmembrane region" description="Helical" evidence="8">
    <location>
        <begin position="481"/>
        <end position="503"/>
    </location>
</feature>